<proteinExistence type="predicted"/>
<dbReference type="STRING" id="28181.BEN30_10535"/>
<dbReference type="RefSeq" id="WP_069958037.1">
    <property type="nucleotide sequence ID" value="NZ_MCGG01000026.1"/>
</dbReference>
<comment type="caution">
    <text evidence="2">The sequence shown here is derived from an EMBL/GenBank/DDBJ whole genome shotgun (WGS) entry which is preliminary data.</text>
</comment>
<sequence length="83" mass="9093">MKITIKLFALLDKYLPDGAHKNQVDITVADDATVMDVIRSINLPQEHCHLVLVDGVYVAPSERETRVLNEGEALAIWPPVAGG</sequence>
<feature type="domain" description="Ubiquitin Mut7-C" evidence="1">
    <location>
        <begin position="2"/>
        <end position="78"/>
    </location>
</feature>
<dbReference type="OrthoDB" id="7860782at2"/>
<evidence type="ECO:0000259" key="1">
    <source>
        <dbReference type="Pfam" id="PF14451"/>
    </source>
</evidence>
<dbReference type="InterPro" id="IPR016155">
    <property type="entry name" value="Mopterin_synth/thiamin_S_b"/>
</dbReference>
<dbReference type="Gene3D" id="3.10.20.30">
    <property type="match status" value="1"/>
</dbReference>
<dbReference type="Proteomes" id="UP000095347">
    <property type="component" value="Unassembled WGS sequence"/>
</dbReference>
<accession>A0A1E5Q7K6</accession>
<evidence type="ECO:0000313" key="2">
    <source>
        <dbReference type="EMBL" id="OEJ66996.1"/>
    </source>
</evidence>
<dbReference type="InterPro" id="IPR012675">
    <property type="entry name" value="Beta-grasp_dom_sf"/>
</dbReference>
<keyword evidence="3" id="KW-1185">Reference proteome</keyword>
<dbReference type="Pfam" id="PF14451">
    <property type="entry name" value="Ub-Mut7C"/>
    <property type="match status" value="1"/>
</dbReference>
<organism evidence="2 3">
    <name type="scientific">Magnetovibrio blakemorei</name>
    <dbReference type="NCBI Taxonomy" id="28181"/>
    <lineage>
        <taxon>Bacteria</taxon>
        <taxon>Pseudomonadati</taxon>
        <taxon>Pseudomonadota</taxon>
        <taxon>Alphaproteobacteria</taxon>
        <taxon>Rhodospirillales</taxon>
        <taxon>Magnetovibrionaceae</taxon>
        <taxon>Magnetovibrio</taxon>
    </lineage>
</organism>
<dbReference type="CDD" id="cd17040">
    <property type="entry name" value="Ubl_MoaD_like"/>
    <property type="match status" value="1"/>
</dbReference>
<dbReference type="InterPro" id="IPR027798">
    <property type="entry name" value="Ub_Mut7C"/>
</dbReference>
<evidence type="ECO:0000313" key="3">
    <source>
        <dbReference type="Proteomes" id="UP000095347"/>
    </source>
</evidence>
<name>A0A1E5Q7K6_9PROT</name>
<gene>
    <name evidence="2" type="ORF">BEN30_10535</name>
</gene>
<dbReference type="AlphaFoldDB" id="A0A1E5Q7K6"/>
<dbReference type="SUPFAM" id="SSF54285">
    <property type="entry name" value="MoaD/ThiS"/>
    <property type="match status" value="1"/>
</dbReference>
<reference evidence="3" key="1">
    <citation type="submission" date="2016-07" db="EMBL/GenBank/DDBJ databases">
        <authorList>
            <person name="Florea S."/>
            <person name="Webb J.S."/>
            <person name="Jaromczyk J."/>
            <person name="Schardl C.L."/>
        </authorList>
    </citation>
    <scope>NUCLEOTIDE SEQUENCE [LARGE SCALE GENOMIC DNA]</scope>
    <source>
        <strain evidence="3">MV-1</strain>
    </source>
</reference>
<protein>
    <submittedName>
        <fullName evidence="2">Molybdopterin synthase sulfur carrier subunit</fullName>
    </submittedName>
</protein>
<dbReference type="EMBL" id="MCGG01000026">
    <property type="protein sequence ID" value="OEJ66996.1"/>
    <property type="molecule type" value="Genomic_DNA"/>
</dbReference>